<dbReference type="WBParaSite" id="TMUE_2000008083.1">
    <property type="protein sequence ID" value="TMUE_2000008083.1"/>
    <property type="gene ID" value="WBGene00288672"/>
</dbReference>
<protein>
    <submittedName>
        <fullName evidence="3">Uncharacterized protein</fullName>
    </submittedName>
</protein>
<organism evidence="2 3">
    <name type="scientific">Trichuris muris</name>
    <name type="common">Mouse whipworm</name>
    <dbReference type="NCBI Taxonomy" id="70415"/>
    <lineage>
        <taxon>Eukaryota</taxon>
        <taxon>Metazoa</taxon>
        <taxon>Ecdysozoa</taxon>
        <taxon>Nematoda</taxon>
        <taxon>Enoplea</taxon>
        <taxon>Dorylaimia</taxon>
        <taxon>Trichinellida</taxon>
        <taxon>Trichuridae</taxon>
        <taxon>Trichuris</taxon>
    </lineage>
</organism>
<accession>A0A5S6QLK4</accession>
<reference evidence="3" key="1">
    <citation type="submission" date="2019-12" db="UniProtKB">
        <authorList>
            <consortium name="WormBaseParasite"/>
        </authorList>
    </citation>
    <scope>IDENTIFICATION</scope>
</reference>
<name>A0A5S6QLK4_TRIMR</name>
<evidence type="ECO:0000313" key="2">
    <source>
        <dbReference type="Proteomes" id="UP000046395"/>
    </source>
</evidence>
<dbReference type="AlphaFoldDB" id="A0A5S6QLK4"/>
<feature type="compositionally biased region" description="Polar residues" evidence="1">
    <location>
        <begin position="35"/>
        <end position="50"/>
    </location>
</feature>
<evidence type="ECO:0000256" key="1">
    <source>
        <dbReference type="SAM" id="MobiDB-lite"/>
    </source>
</evidence>
<proteinExistence type="predicted"/>
<feature type="region of interest" description="Disordered" evidence="1">
    <location>
        <begin position="35"/>
        <end position="63"/>
    </location>
</feature>
<keyword evidence="2" id="KW-1185">Reference proteome</keyword>
<sequence length="129" mass="13999">MLATGTKADGEFPFFTSNASCRNVSYRVAVAPSFSQRRASRSPKANSSCVPMTAARSADSPKVRRSELIYACLSPSKKIASMPSVAQWVRKVTHVDLGGLDLPCRFSLRDALLPTGHAELNHRIPRGIP</sequence>
<dbReference type="Proteomes" id="UP000046395">
    <property type="component" value="Unassembled WGS sequence"/>
</dbReference>
<evidence type="ECO:0000313" key="3">
    <source>
        <dbReference type="WBParaSite" id="TMUE_2000008083.1"/>
    </source>
</evidence>